<sequence length="2679" mass="297918">MGGGGGRCHGGLLKETDCITHNRQEAHGKDYSNPRSVLIGWMHHAVEQFGGRGTRDSFPLDGLNRGPWAPVGGRAWQPPARCSPGMNQHQLLSHLPPGPTGGLNHPSKFFSNGPMRGGEKLELPQPMLPGLQREQQRPPPHHLHPPPPHRWDLLSQLYDSHLPPQGHPVMPLPNEHSLRLHNGGYAGSGGPPPNPQHPPSRPNQLLKFGGPQEQHVPRGPPLLGDEMWAQVHQQRGYPGKMQGGQLKRPGPPLGEHSVIQHTPLSSLHASSRPAAEDCPSPSKRKKSSDQVSHPGLQRYPGPGQSSSQHQSSVHHLPPKPAFWNPLHKNNSSPWQPQTSDRKNTPSHEFQETNKQGMGSYTQKSSSTPSNLSPPSNSSPGNYNQGCASQLQKDTFQPQAVNQQSPHSSYSSPSSKLGLAPPCQAMEPHGPHNQRGPLIGGQGGNQATSHTESTPTRGDRDKHLHAQSSPANPSATSSNNNNNSSSSVPYSHFQPHPGLGHQGPPPPPPPPASNTSVPQQQQSGPHEAWRYQGRPSSHSQEAGIYRPPGLLPQRQQNHNQVVDSRVPGPSRHHVSPPLPPTNSTRTPVITPNLPMSQASCSISSYDNGRSSRGVPMAGVSTPTTSPAGCPVNSGSDNSNRWHRGREPLPQTSTSGVTGPTSQLDTLLQPGCQRGQSAAANHPHQQGLPRLQQQGHTKSQPMKEKTSYYAQAELEPPPAFPSSSSLFSSGHQRTGESVITSRVSNPLPSSPTTYRPAPRPAVNPDPQRSNPALSSKLGHQPDSASTQMYTQPQIRPQAPPSVPQSIEEALDKLDAELEGHMQAEERRKRDREERERRIREEEKQKKEWEMRQKRDEERKRKELEKKEEERKKRELDKQEEERRRREWERLEKERKRRQEEERRREAEKLEEERKNREWERQEEERKKREWEKKERERKRREWERQEEAKKREAWRGRNSRERRENWRGRRKKRENKEITVPPSGPSPPSSQASPSYPWLSRGGILPCPPGQTPTTTTPVERLRPPPLTPQTEYAREKQRQREMWSNNGGTTFSPSSTHNTSGMNQSVYPNKPPAMQAAPTQSKDSARERDSSQNSLPTLALREPPKLYQAFPRENLPPPPLSSTSSSTRGILNKCQENASSSGVDSDSAQFEEEPSELSTLLPDGLANIMAMLDESIKKEEEMYNSEKTGSTALLDNFSPNVQPIKSYLCAPDLIPATKHQPNSEDFGSNPHASPPVLSRQGSLASPCSRTSSLNEEDEDYLKTSLNVPLNPKNSMDMGIGVGNTNYRHSDLAKLYGLPEQTKSEADEEEDEEDSETPSCSPPPQRPHLHQTGVNSMFKSLATVLESQKYAYRGGPFGRPPPSALVGVKYSSSLSLGPDICRQQQGSSPTSDSTNPPFSPTVPPLKSSPPMLEDKKLKIEDADDWRDDEETADQRIHSIKKESIPTLNPIKVKEERQLTTISESSLAELGKSCEVILSRQSLPNKNSLDKAEGRGKVEGRHKHEKVKEHREKDRNRDKEREKEKKRKHGHSSSRKHEDRKEKKKHREKREEMVFSSSSSSSSSTHSSSSHKRHKDVKSHKEKKDRRILGDLNLQSKDGSDKNRCHYDADKKKLKEMSGASSTSEGEHAEWTSGSSSERSEHKKGSESGSSLGSTDFLKLKALSDGPPKELKIRLIKVESGDRETFIASEVEEKRIPLEEISIKNTASEIIRSCKGAKVKGKFKESYLLPAFSVKPIMTTEEPIPREKLNPPTPSIYLESKRDAFSPVLLQFCTDPKNPVTVIRGLAGSLRLNLGLFSTKSLVEANAEQAVEVRTQVQQPADENWDASGTGQTWPCESSRSHTTIAKYAQYQASSFQESLQEEKGSDEEDDEDDEKKPSISSEVHSKDSSKESSSTEQKPVGKIIKFGTNIDLSDPKRWKPQLQELQKLPAFMRVASSGNMLSHVGHTILGMNTVQLYMKVPGSRTPGHQENNNFCSVNINIGPGDCEWFSVHENYWQAISDFCEKHGVDYLTGSWWPVLEDLYRANIPVYRFIQRPGDLVWINAGTVHWVQAVGWCNNIAWNVGPLNAYQYQLALERFEWNEVKKVKSIVPMIHVSWNVARTVKITDPDTYKMIKHCLLQSMKHMQILRDQLVAEGKKLSYQSRVKDEPAYYCNECDVEVFNLLFVTSENSSRKTYVVHCEDCARQRSPNLTNVVVLEQYRTEELMNTYDSFSLFTMSMTGTLEKGAHHQALDLSEELPPHQHHHHTNHHHHLHHSNSLASTTAVGGGRETPSRVVVPPPYSAAESGGGGSEAALELRGSLDCWACSVLVTAQNLIIAAINACLAGLVFGTILTPAIVMVVFGFLCHSTVRPHGTTPYCSDLLTDGGCVALLVVGFLLVTPLLVLALAAYCRLARHLQLGLCFIPYSRAVYKNLPATQHRGLGTGCCGGRDGADGGGKGKSVNVSMSTAGDRTASTTSVESTASDGKDSSKESPSGSVSEAPKKSSKKSKKSTESMNKVYNSVLDSVFGASIFDPLTFLPELQEAFKEFDYDQDGYLNYKDVAECMRTMGYMPTEMELLEIVQQIKMRMGGLMDFEDFTELMGPRMMGETAHMLGLKELQSAFVQFDLDGDGKINQDEMKEAVKTLLGEKLKKGELEEILKELDINADGNIDFEGENKKQRDVLCVIIVFHICCALCCFVR</sequence>
<protein>
    <submittedName>
        <fullName evidence="1">Uncharacterized protein</fullName>
    </submittedName>
</protein>
<evidence type="ECO:0000313" key="1">
    <source>
        <dbReference type="EMBL" id="KAI3376556.1"/>
    </source>
</evidence>
<organism evidence="1 2">
    <name type="scientific">Scortum barcoo</name>
    <name type="common">barcoo grunter</name>
    <dbReference type="NCBI Taxonomy" id="214431"/>
    <lineage>
        <taxon>Eukaryota</taxon>
        <taxon>Metazoa</taxon>
        <taxon>Chordata</taxon>
        <taxon>Craniata</taxon>
        <taxon>Vertebrata</taxon>
        <taxon>Euteleostomi</taxon>
        <taxon>Actinopterygii</taxon>
        <taxon>Neopterygii</taxon>
        <taxon>Teleostei</taxon>
        <taxon>Neoteleostei</taxon>
        <taxon>Acanthomorphata</taxon>
        <taxon>Eupercaria</taxon>
        <taxon>Centrarchiformes</taxon>
        <taxon>Terapontoidei</taxon>
        <taxon>Terapontidae</taxon>
        <taxon>Scortum</taxon>
    </lineage>
</organism>
<proteinExistence type="predicted"/>
<dbReference type="EMBL" id="CM041532">
    <property type="protein sequence ID" value="KAI3376556.1"/>
    <property type="molecule type" value="Genomic_DNA"/>
</dbReference>
<name>A0ACB8X8V1_9TELE</name>
<comment type="caution">
    <text evidence="1">The sequence shown here is derived from an EMBL/GenBank/DDBJ whole genome shotgun (WGS) entry which is preliminary data.</text>
</comment>
<keyword evidence="2" id="KW-1185">Reference proteome</keyword>
<evidence type="ECO:0000313" key="2">
    <source>
        <dbReference type="Proteomes" id="UP000831701"/>
    </source>
</evidence>
<gene>
    <name evidence="1" type="ORF">L3Q82_017005</name>
</gene>
<reference evidence="1" key="1">
    <citation type="submission" date="2022-04" db="EMBL/GenBank/DDBJ databases">
        <title>Jade perch genome.</title>
        <authorList>
            <person name="Chao B."/>
        </authorList>
    </citation>
    <scope>NUCLEOTIDE SEQUENCE</scope>
    <source>
        <strain evidence="1">CB-2022</strain>
    </source>
</reference>
<dbReference type="Proteomes" id="UP000831701">
    <property type="component" value="Chromosome 2"/>
</dbReference>
<accession>A0ACB8X8V1</accession>